<dbReference type="GO" id="GO:0005829">
    <property type="term" value="C:cytosol"/>
    <property type="evidence" value="ECO:0007669"/>
    <property type="project" value="TreeGrafter"/>
</dbReference>
<evidence type="ECO:0000259" key="16">
    <source>
        <dbReference type="PROSITE" id="PS51747"/>
    </source>
</evidence>
<protein>
    <recommendedName>
        <fullName evidence="5 15">Cytidine deaminase</fullName>
        <ecNumber evidence="4 15">3.5.4.5</ecNumber>
    </recommendedName>
    <alternativeName>
        <fullName evidence="9 15">Cytidine aminohydrolase</fullName>
    </alternativeName>
</protein>
<organism evidence="17 18">
    <name type="scientific">Oceanotoga teriensis</name>
    <dbReference type="NCBI Taxonomy" id="515440"/>
    <lineage>
        <taxon>Bacteria</taxon>
        <taxon>Thermotogati</taxon>
        <taxon>Thermotogota</taxon>
        <taxon>Thermotogae</taxon>
        <taxon>Petrotogales</taxon>
        <taxon>Petrotogaceae</taxon>
        <taxon>Oceanotoga</taxon>
    </lineage>
</organism>
<evidence type="ECO:0000256" key="9">
    <source>
        <dbReference type="ARBA" id="ARBA00032005"/>
    </source>
</evidence>
<dbReference type="InterPro" id="IPR006262">
    <property type="entry name" value="Cyt_deam_tetra"/>
</dbReference>
<dbReference type="Gene3D" id="3.40.140.10">
    <property type="entry name" value="Cytidine Deaminase, domain 2"/>
    <property type="match status" value="1"/>
</dbReference>
<evidence type="ECO:0000256" key="14">
    <source>
        <dbReference type="PIRSR" id="PIRSR606262-3"/>
    </source>
</evidence>
<comment type="cofactor">
    <cofactor evidence="1 14 15">
        <name>Zn(2+)</name>
        <dbReference type="ChEBI" id="CHEBI:29105"/>
    </cofactor>
</comment>
<evidence type="ECO:0000313" key="17">
    <source>
        <dbReference type="EMBL" id="PWJ95439.1"/>
    </source>
</evidence>
<dbReference type="PROSITE" id="PS00903">
    <property type="entry name" value="CYT_DCMP_DEAMINASES_1"/>
    <property type="match status" value="1"/>
</dbReference>
<evidence type="ECO:0000256" key="11">
    <source>
        <dbReference type="ARBA" id="ARBA00049558"/>
    </source>
</evidence>
<evidence type="ECO:0000256" key="7">
    <source>
        <dbReference type="ARBA" id="ARBA00022801"/>
    </source>
</evidence>
<dbReference type="Pfam" id="PF00383">
    <property type="entry name" value="dCMP_cyt_deam_1"/>
    <property type="match status" value="1"/>
</dbReference>
<dbReference type="Proteomes" id="UP000245921">
    <property type="component" value="Unassembled WGS sequence"/>
</dbReference>
<dbReference type="NCBIfam" id="NF004064">
    <property type="entry name" value="PRK05578.1"/>
    <property type="match status" value="1"/>
</dbReference>
<dbReference type="SUPFAM" id="SSF53927">
    <property type="entry name" value="Cytidine deaminase-like"/>
    <property type="match status" value="1"/>
</dbReference>
<name>A0AA45C7H1_9BACT</name>
<dbReference type="FunFam" id="3.40.140.10:FF:000008">
    <property type="entry name" value="Cytidine deaminase"/>
    <property type="match status" value="1"/>
</dbReference>
<evidence type="ECO:0000256" key="2">
    <source>
        <dbReference type="ARBA" id="ARBA00003949"/>
    </source>
</evidence>
<comment type="caution">
    <text evidence="17">The sequence shown here is derived from an EMBL/GenBank/DDBJ whole genome shotgun (WGS) entry which is preliminary data.</text>
</comment>
<dbReference type="EMBL" id="QGGI01000005">
    <property type="protein sequence ID" value="PWJ95439.1"/>
    <property type="molecule type" value="Genomic_DNA"/>
</dbReference>
<feature type="binding site" evidence="14">
    <location>
        <position position="56"/>
    </location>
    <ligand>
        <name>Zn(2+)</name>
        <dbReference type="ChEBI" id="CHEBI:29105"/>
        <note>catalytic</note>
    </ligand>
</feature>
<accession>A0AA45C7H1</accession>
<evidence type="ECO:0000256" key="1">
    <source>
        <dbReference type="ARBA" id="ARBA00001947"/>
    </source>
</evidence>
<reference evidence="17 18" key="1">
    <citation type="submission" date="2018-05" db="EMBL/GenBank/DDBJ databases">
        <title>Genomic Encyclopedia of Type Strains, Phase IV (KMG-IV): sequencing the most valuable type-strain genomes for metagenomic binning, comparative biology and taxonomic classification.</title>
        <authorList>
            <person name="Goeker M."/>
        </authorList>
    </citation>
    <scope>NUCLEOTIDE SEQUENCE [LARGE SCALE GENOMIC DNA]</scope>
    <source>
        <strain evidence="17 18">DSM 24906</strain>
    </source>
</reference>
<evidence type="ECO:0000256" key="8">
    <source>
        <dbReference type="ARBA" id="ARBA00022833"/>
    </source>
</evidence>
<dbReference type="GO" id="GO:0072527">
    <property type="term" value="P:pyrimidine-containing compound metabolic process"/>
    <property type="evidence" value="ECO:0007669"/>
    <property type="project" value="UniProtKB-ARBA"/>
</dbReference>
<dbReference type="AlphaFoldDB" id="A0AA45C7H1"/>
<evidence type="ECO:0000256" key="12">
    <source>
        <dbReference type="PIRSR" id="PIRSR606262-1"/>
    </source>
</evidence>
<dbReference type="PANTHER" id="PTHR11644:SF2">
    <property type="entry name" value="CYTIDINE DEAMINASE"/>
    <property type="match status" value="1"/>
</dbReference>
<keyword evidence="6 14" id="KW-0479">Metal-binding</keyword>
<dbReference type="PROSITE" id="PS51747">
    <property type="entry name" value="CYT_DCMP_DEAMINASES_2"/>
    <property type="match status" value="1"/>
</dbReference>
<dbReference type="GO" id="GO:0042802">
    <property type="term" value="F:identical protein binding"/>
    <property type="evidence" value="ECO:0007669"/>
    <property type="project" value="UniProtKB-ARBA"/>
</dbReference>
<keyword evidence="18" id="KW-1185">Reference proteome</keyword>
<feature type="binding site" evidence="14">
    <location>
        <position position="89"/>
    </location>
    <ligand>
        <name>Zn(2+)</name>
        <dbReference type="ChEBI" id="CHEBI:29105"/>
        <note>catalytic</note>
    </ligand>
</feature>
<gene>
    <name evidence="17" type="ORF">C7380_10566</name>
</gene>
<keyword evidence="7 15" id="KW-0378">Hydrolase</keyword>
<feature type="active site" description="Proton donor" evidence="12">
    <location>
        <position position="58"/>
    </location>
</feature>
<evidence type="ECO:0000256" key="4">
    <source>
        <dbReference type="ARBA" id="ARBA00012783"/>
    </source>
</evidence>
<comment type="similarity">
    <text evidence="3 15">Belongs to the cytidine and deoxycytidylate deaminase family.</text>
</comment>
<evidence type="ECO:0000256" key="6">
    <source>
        <dbReference type="ARBA" id="ARBA00022723"/>
    </source>
</evidence>
<evidence type="ECO:0000256" key="5">
    <source>
        <dbReference type="ARBA" id="ARBA00018266"/>
    </source>
</evidence>
<dbReference type="GO" id="GO:0055086">
    <property type="term" value="P:nucleobase-containing small molecule metabolic process"/>
    <property type="evidence" value="ECO:0007669"/>
    <property type="project" value="UniProtKB-ARBA"/>
</dbReference>
<dbReference type="InterPro" id="IPR016192">
    <property type="entry name" value="APOBEC/CMP_deaminase_Zn-bd"/>
</dbReference>
<proteinExistence type="inferred from homology"/>
<feature type="binding site" evidence="14">
    <location>
        <position position="92"/>
    </location>
    <ligand>
        <name>Zn(2+)</name>
        <dbReference type="ChEBI" id="CHEBI:29105"/>
        <note>catalytic</note>
    </ligand>
</feature>
<evidence type="ECO:0000256" key="13">
    <source>
        <dbReference type="PIRSR" id="PIRSR606262-2"/>
    </source>
</evidence>
<dbReference type="NCBIfam" id="TIGR01354">
    <property type="entry name" value="cyt_deam_tetra"/>
    <property type="match status" value="1"/>
</dbReference>
<feature type="domain" description="CMP/dCMP-type deaminase" evidence="16">
    <location>
        <begin position="4"/>
        <end position="129"/>
    </location>
</feature>
<dbReference type="EC" id="3.5.4.5" evidence="4 15"/>
<sequence>MTEMMIQKLYKEALKARENAYVPYSNFKVGAALLTQDDEIFTGCNVENASYGLSICAERNAIFSANNSGKRKFKALFVIADTPDPVSPCGACRQVMNEFGDYEVYLANLNGEIKKTSTKELLPYGFSKDDMDDTKK</sequence>
<dbReference type="InterPro" id="IPR050202">
    <property type="entry name" value="Cyt/Deoxycyt_deaminase"/>
</dbReference>
<dbReference type="GO" id="GO:0008270">
    <property type="term" value="F:zinc ion binding"/>
    <property type="evidence" value="ECO:0007669"/>
    <property type="project" value="UniProtKB-UniRule"/>
</dbReference>
<dbReference type="CDD" id="cd01283">
    <property type="entry name" value="cytidine_deaminase"/>
    <property type="match status" value="1"/>
</dbReference>
<keyword evidence="8 14" id="KW-0862">Zinc</keyword>
<comment type="function">
    <text evidence="2 15">This enzyme scavenges exogenous and endogenous cytidine and 2'-deoxycytidine for UMP synthesis.</text>
</comment>
<dbReference type="PANTHER" id="PTHR11644">
    <property type="entry name" value="CYTIDINE DEAMINASE"/>
    <property type="match status" value="1"/>
</dbReference>
<dbReference type="GO" id="GO:0004126">
    <property type="term" value="F:cytidine deaminase activity"/>
    <property type="evidence" value="ECO:0007669"/>
    <property type="project" value="UniProtKB-UniRule"/>
</dbReference>
<evidence type="ECO:0000256" key="3">
    <source>
        <dbReference type="ARBA" id="ARBA00006576"/>
    </source>
</evidence>
<evidence type="ECO:0000313" key="18">
    <source>
        <dbReference type="Proteomes" id="UP000245921"/>
    </source>
</evidence>
<evidence type="ECO:0000256" key="10">
    <source>
        <dbReference type="ARBA" id="ARBA00049252"/>
    </source>
</evidence>
<feature type="binding site" evidence="13">
    <location>
        <begin position="45"/>
        <end position="51"/>
    </location>
    <ligand>
        <name>substrate</name>
    </ligand>
</feature>
<comment type="catalytic activity">
    <reaction evidence="10 15">
        <text>2'-deoxycytidine + H2O + H(+) = 2'-deoxyuridine + NH4(+)</text>
        <dbReference type="Rhea" id="RHEA:13433"/>
        <dbReference type="ChEBI" id="CHEBI:15377"/>
        <dbReference type="ChEBI" id="CHEBI:15378"/>
        <dbReference type="ChEBI" id="CHEBI:15698"/>
        <dbReference type="ChEBI" id="CHEBI:16450"/>
        <dbReference type="ChEBI" id="CHEBI:28938"/>
        <dbReference type="EC" id="3.5.4.5"/>
    </reaction>
</comment>
<evidence type="ECO:0000256" key="15">
    <source>
        <dbReference type="RuleBase" id="RU364006"/>
    </source>
</evidence>
<dbReference type="InterPro" id="IPR002125">
    <property type="entry name" value="CMP_dCMP_dom"/>
</dbReference>
<comment type="catalytic activity">
    <reaction evidence="11 15">
        <text>cytidine + H2O + H(+) = uridine + NH4(+)</text>
        <dbReference type="Rhea" id="RHEA:16069"/>
        <dbReference type="ChEBI" id="CHEBI:15377"/>
        <dbReference type="ChEBI" id="CHEBI:15378"/>
        <dbReference type="ChEBI" id="CHEBI:16704"/>
        <dbReference type="ChEBI" id="CHEBI:17562"/>
        <dbReference type="ChEBI" id="CHEBI:28938"/>
        <dbReference type="EC" id="3.5.4.5"/>
    </reaction>
</comment>
<dbReference type="InterPro" id="IPR016193">
    <property type="entry name" value="Cytidine_deaminase-like"/>
</dbReference>